<dbReference type="AlphaFoldDB" id="A0A544TWK0"/>
<dbReference type="InterPro" id="IPR021695">
    <property type="entry name" value="Phage_KPP10_Orf10"/>
</dbReference>
<dbReference type="RefSeq" id="WP_142640923.1">
    <property type="nucleotide sequence ID" value="NZ_VDGI01000001.1"/>
</dbReference>
<evidence type="ECO:0000313" key="1">
    <source>
        <dbReference type="EMBL" id="TQR21797.1"/>
    </source>
</evidence>
<organism evidence="1 2">
    <name type="scientific">Psychrobacillus vulpis</name>
    <dbReference type="NCBI Taxonomy" id="2325572"/>
    <lineage>
        <taxon>Bacteria</taxon>
        <taxon>Bacillati</taxon>
        <taxon>Bacillota</taxon>
        <taxon>Bacilli</taxon>
        <taxon>Bacillales</taxon>
        <taxon>Bacillaceae</taxon>
        <taxon>Psychrobacillus</taxon>
    </lineage>
</organism>
<protein>
    <submittedName>
        <fullName evidence="1">DUF3277 domain-containing protein</fullName>
    </submittedName>
</protein>
<keyword evidence="2" id="KW-1185">Reference proteome</keyword>
<accession>A0A544TWK0</accession>
<name>A0A544TWK0_9BACI</name>
<proteinExistence type="predicted"/>
<dbReference type="EMBL" id="VDGI01000001">
    <property type="protein sequence ID" value="TQR21797.1"/>
    <property type="molecule type" value="Genomic_DNA"/>
</dbReference>
<dbReference type="NCBIfam" id="NF047581">
    <property type="entry name" value="gp105_phage_fam"/>
    <property type="match status" value="1"/>
</dbReference>
<dbReference type="OrthoDB" id="2601963at2"/>
<reference evidence="1 2" key="1">
    <citation type="submission" date="2019-06" db="EMBL/GenBank/DDBJ databases">
        <title>Psychrobacillus vulpis sp. nov., a new species isolated from feces of a red fox that inhabits in The Tablas de Daimiel Natural Park, Albacete, Spain.</title>
        <authorList>
            <person name="Rodriguez M."/>
            <person name="Reina J.C."/>
            <person name="Bejar V."/>
            <person name="Llamas I."/>
        </authorList>
    </citation>
    <scope>NUCLEOTIDE SEQUENCE [LARGE SCALE GENOMIC DNA]</scope>
    <source>
        <strain evidence="1 2">Z8</strain>
    </source>
</reference>
<comment type="caution">
    <text evidence="1">The sequence shown here is derived from an EMBL/GenBank/DDBJ whole genome shotgun (WGS) entry which is preliminary data.</text>
</comment>
<evidence type="ECO:0000313" key="2">
    <source>
        <dbReference type="Proteomes" id="UP000316626"/>
    </source>
</evidence>
<sequence>MTGHIGTYDARKVVTTVGGIFITGYADGTMVKASKDNDNFEASSSAQGDAVVSINGDGMGTIEITLNQTSPSISVLDGFANARSMVPIWVNSNNEVKEVVGGTKSMITKPADKEFGKSASNRVYTIKVFDYAVK</sequence>
<gene>
    <name evidence="1" type="ORF">FG384_02295</name>
</gene>
<dbReference type="Proteomes" id="UP000316626">
    <property type="component" value="Unassembled WGS sequence"/>
</dbReference>